<dbReference type="KEGG" id="span:AWL63_19050"/>
<evidence type="ECO:0000313" key="2">
    <source>
        <dbReference type="Proteomes" id="UP000094256"/>
    </source>
</evidence>
<gene>
    <name evidence="1" type="ORF">AWL63_19050</name>
</gene>
<accession>A0A1B3ZE67</accession>
<proteinExistence type="predicted"/>
<reference evidence="1 2" key="1">
    <citation type="submission" date="2016-01" db="EMBL/GenBank/DDBJ databases">
        <title>Complete genome and mega plasmid sequence of Sphingomonas panacis DCY99 elicits systemic resistance in rice to Xanthomonas oryzae.</title>
        <authorList>
            <person name="Kim Y.J."/>
            <person name="Yang D.C."/>
            <person name="Sing P."/>
        </authorList>
    </citation>
    <scope>NUCLEOTIDE SEQUENCE [LARGE SCALE GENOMIC DNA]</scope>
    <source>
        <strain evidence="1 2">DCY99</strain>
    </source>
</reference>
<name>A0A1B3ZE67_9SPHN</name>
<dbReference type="Proteomes" id="UP000094256">
    <property type="component" value="Chromosome"/>
</dbReference>
<dbReference type="EMBL" id="CP014168">
    <property type="protein sequence ID" value="AOH85728.1"/>
    <property type="molecule type" value="Genomic_DNA"/>
</dbReference>
<evidence type="ECO:0000313" key="1">
    <source>
        <dbReference type="EMBL" id="AOH85728.1"/>
    </source>
</evidence>
<organism evidence="1 2">
    <name type="scientific">Sphingomonas panacis</name>
    <dbReference type="NCBI Taxonomy" id="1560345"/>
    <lineage>
        <taxon>Bacteria</taxon>
        <taxon>Pseudomonadati</taxon>
        <taxon>Pseudomonadota</taxon>
        <taxon>Alphaproteobacteria</taxon>
        <taxon>Sphingomonadales</taxon>
        <taxon>Sphingomonadaceae</taxon>
        <taxon>Sphingomonas</taxon>
    </lineage>
</organism>
<protein>
    <submittedName>
        <fullName evidence="1">Uncharacterized protein</fullName>
    </submittedName>
</protein>
<dbReference type="STRING" id="1560345.AWL63_19050"/>
<dbReference type="AlphaFoldDB" id="A0A1B3ZE67"/>
<dbReference type="RefSeq" id="WP_069206258.1">
    <property type="nucleotide sequence ID" value="NZ_CP014168.1"/>
</dbReference>
<sequence>MSSKLKGTRQFRRLVQQLPDEARADLVEGFGRAGRRAQAAMRARAKHKTGALQQGVKYKVFAKTLRLQVGLLGTKRGRSKLFYGFVLDKGRKAQTVTISRGRRTGARMKIRQILGDRFVTGEYPDLRDAVTREVKPLFSRILARIGNGGGND</sequence>
<dbReference type="OrthoDB" id="7582630at2"/>
<keyword evidence="2" id="KW-1185">Reference proteome</keyword>